<proteinExistence type="predicted"/>
<keyword evidence="2" id="KW-1185">Reference proteome</keyword>
<dbReference type="OrthoDB" id="6769862at2759"/>
<comment type="caution">
    <text evidence="1">The sequence shown here is derived from an EMBL/GenBank/DDBJ whole genome shotgun (WGS) entry which is preliminary data.</text>
</comment>
<dbReference type="EMBL" id="CACRXK020002145">
    <property type="protein sequence ID" value="CAB3992898.1"/>
    <property type="molecule type" value="Genomic_DNA"/>
</dbReference>
<protein>
    <submittedName>
        <fullName evidence="1">Uncharacterized protein</fullName>
    </submittedName>
</protein>
<reference evidence="1" key="1">
    <citation type="submission" date="2020-04" db="EMBL/GenBank/DDBJ databases">
        <authorList>
            <person name="Alioto T."/>
            <person name="Alioto T."/>
            <person name="Gomez Garrido J."/>
        </authorList>
    </citation>
    <scope>NUCLEOTIDE SEQUENCE</scope>
    <source>
        <strain evidence="1">A484AB</strain>
    </source>
</reference>
<evidence type="ECO:0000313" key="1">
    <source>
        <dbReference type="EMBL" id="CAB3992898.1"/>
    </source>
</evidence>
<evidence type="ECO:0000313" key="2">
    <source>
        <dbReference type="Proteomes" id="UP001152795"/>
    </source>
</evidence>
<dbReference type="Proteomes" id="UP001152795">
    <property type="component" value="Unassembled WGS sequence"/>
</dbReference>
<name>A0A7D9DUA0_PARCT</name>
<sequence length="126" mass="13949">MTIQLNKITFVVPALLKTSRPNKDPLQLTFCRFPETASLCSYLTLQECLRLTKSSRIAANTTKLFLSFIKPYRPLSTDTCSRWPKTVLSNPGVNVSIFKGHSYRGAATSKAVLQGIAVDLILKTAD</sequence>
<organism evidence="1 2">
    <name type="scientific">Paramuricea clavata</name>
    <name type="common">Red gorgonian</name>
    <name type="synonym">Violescent sea-whip</name>
    <dbReference type="NCBI Taxonomy" id="317549"/>
    <lineage>
        <taxon>Eukaryota</taxon>
        <taxon>Metazoa</taxon>
        <taxon>Cnidaria</taxon>
        <taxon>Anthozoa</taxon>
        <taxon>Octocorallia</taxon>
        <taxon>Malacalcyonacea</taxon>
        <taxon>Plexauridae</taxon>
        <taxon>Paramuricea</taxon>
    </lineage>
</organism>
<dbReference type="AlphaFoldDB" id="A0A7D9DUA0"/>
<accession>A0A7D9DUA0</accession>
<gene>
    <name evidence="1" type="ORF">PACLA_8A027957</name>
</gene>